<dbReference type="AlphaFoldDB" id="W4M4M1"/>
<keyword evidence="2" id="KW-1133">Transmembrane helix</keyword>
<evidence type="ECO:0000313" key="4">
    <source>
        <dbReference type="Proteomes" id="UP000019140"/>
    </source>
</evidence>
<keyword evidence="2" id="KW-0472">Membrane</keyword>
<accession>W4M4M1</accession>
<dbReference type="Proteomes" id="UP000019140">
    <property type="component" value="Unassembled WGS sequence"/>
</dbReference>
<evidence type="ECO:0000256" key="2">
    <source>
        <dbReference type="SAM" id="Phobius"/>
    </source>
</evidence>
<keyword evidence="2" id="KW-0812">Transmembrane</keyword>
<feature type="transmembrane region" description="Helical" evidence="2">
    <location>
        <begin position="58"/>
        <end position="79"/>
    </location>
</feature>
<dbReference type="HOGENOM" id="CLU_2599463_0_0_7"/>
<dbReference type="EMBL" id="AZHX01001184">
    <property type="protein sequence ID" value="ETX04587.1"/>
    <property type="molecule type" value="Genomic_DNA"/>
</dbReference>
<organism evidence="3 4">
    <name type="scientific">Candidatus Entotheonella gemina</name>
    <dbReference type="NCBI Taxonomy" id="1429439"/>
    <lineage>
        <taxon>Bacteria</taxon>
        <taxon>Pseudomonadati</taxon>
        <taxon>Nitrospinota/Tectimicrobiota group</taxon>
        <taxon>Candidatus Tectimicrobiota</taxon>
        <taxon>Candidatus Entotheonellia</taxon>
        <taxon>Candidatus Entotheonellales</taxon>
        <taxon>Candidatus Entotheonellaceae</taxon>
        <taxon>Candidatus Entotheonella</taxon>
    </lineage>
</organism>
<evidence type="ECO:0000313" key="3">
    <source>
        <dbReference type="EMBL" id="ETX04587.1"/>
    </source>
</evidence>
<keyword evidence="4" id="KW-1185">Reference proteome</keyword>
<feature type="coiled-coil region" evidence="1">
    <location>
        <begin position="26"/>
        <end position="53"/>
    </location>
</feature>
<sequence>MAELRLEYKEAVYGLRQDIAVLVKTVETLSQQIGDMRQDMRDLKGQMERFQANTQRQMWVMISVISGTVIVGLMKLIFFPTP</sequence>
<gene>
    <name evidence="3" type="ORF">ETSY2_27940</name>
</gene>
<name>W4M4M1_9BACT</name>
<keyword evidence="1" id="KW-0175">Coiled coil</keyword>
<evidence type="ECO:0000256" key="1">
    <source>
        <dbReference type="SAM" id="Coils"/>
    </source>
</evidence>
<protein>
    <submittedName>
        <fullName evidence="3">Uncharacterized protein</fullName>
    </submittedName>
</protein>
<dbReference type="Gene3D" id="1.20.5.190">
    <property type="match status" value="1"/>
</dbReference>
<comment type="caution">
    <text evidence="3">The sequence shown here is derived from an EMBL/GenBank/DDBJ whole genome shotgun (WGS) entry which is preliminary data.</text>
</comment>
<reference evidence="3 4" key="1">
    <citation type="journal article" date="2014" name="Nature">
        <title>An environmental bacterial taxon with a large and distinct metabolic repertoire.</title>
        <authorList>
            <person name="Wilson M.C."/>
            <person name="Mori T."/>
            <person name="Ruckert C."/>
            <person name="Uria A.R."/>
            <person name="Helf M.J."/>
            <person name="Takada K."/>
            <person name="Gernert C."/>
            <person name="Steffens U.A."/>
            <person name="Heycke N."/>
            <person name="Schmitt S."/>
            <person name="Rinke C."/>
            <person name="Helfrich E.J."/>
            <person name="Brachmann A.O."/>
            <person name="Gurgui C."/>
            <person name="Wakimoto T."/>
            <person name="Kracht M."/>
            <person name="Crusemann M."/>
            <person name="Hentschel U."/>
            <person name="Abe I."/>
            <person name="Matsunaga S."/>
            <person name="Kalinowski J."/>
            <person name="Takeyama H."/>
            <person name="Piel J."/>
        </authorList>
    </citation>
    <scope>NUCLEOTIDE SEQUENCE [LARGE SCALE GENOMIC DNA]</scope>
    <source>
        <strain evidence="4">TSY2</strain>
    </source>
</reference>
<proteinExistence type="predicted"/>